<reference evidence="9" key="1">
    <citation type="submission" date="2016-03" db="EMBL/GenBank/DDBJ databases">
        <authorList>
            <person name="Ploux O."/>
        </authorList>
    </citation>
    <scope>NUCLEOTIDE SEQUENCE</scope>
    <source>
        <strain evidence="9">UC10</strain>
    </source>
</reference>
<dbReference type="GO" id="GO:0005886">
    <property type="term" value="C:plasma membrane"/>
    <property type="evidence" value="ECO:0007669"/>
    <property type="project" value="UniProtKB-SubCell"/>
</dbReference>
<keyword evidence="4 6" id="KW-1133">Transmembrane helix</keyword>
<evidence type="ECO:0000256" key="3">
    <source>
        <dbReference type="ARBA" id="ARBA00022692"/>
    </source>
</evidence>
<accession>A0A1Y5Q6W4</accession>
<keyword evidence="3 6" id="KW-0812">Transmembrane</keyword>
<dbReference type="InterPro" id="IPR025857">
    <property type="entry name" value="MacB_PCD"/>
</dbReference>
<evidence type="ECO:0000259" key="7">
    <source>
        <dbReference type="Pfam" id="PF02687"/>
    </source>
</evidence>
<organism evidence="9">
    <name type="scientific">uncultured Stenotrophomonas sp</name>
    <dbReference type="NCBI Taxonomy" id="165438"/>
    <lineage>
        <taxon>Bacteria</taxon>
        <taxon>Pseudomonadati</taxon>
        <taxon>Pseudomonadota</taxon>
        <taxon>Gammaproteobacteria</taxon>
        <taxon>Lysobacterales</taxon>
        <taxon>Lysobacteraceae</taxon>
        <taxon>Stenotrophomonas</taxon>
        <taxon>environmental samples</taxon>
    </lineage>
</organism>
<evidence type="ECO:0000256" key="4">
    <source>
        <dbReference type="ARBA" id="ARBA00022989"/>
    </source>
</evidence>
<feature type="domain" description="ABC3 transporter permease C-terminal" evidence="7">
    <location>
        <begin position="321"/>
        <end position="435"/>
    </location>
</feature>
<gene>
    <name evidence="9" type="ORF">STPYR_12914</name>
</gene>
<evidence type="ECO:0000256" key="6">
    <source>
        <dbReference type="SAM" id="Phobius"/>
    </source>
</evidence>
<feature type="transmembrane region" description="Helical" evidence="6">
    <location>
        <begin position="405"/>
        <end position="427"/>
    </location>
</feature>
<name>A0A1Y5Q6W4_9GAMM</name>
<dbReference type="AlphaFoldDB" id="A0A1Y5Q6W4"/>
<evidence type="ECO:0000313" key="9">
    <source>
        <dbReference type="EMBL" id="SBV37971.1"/>
    </source>
</evidence>
<sequence length="442" mass="48153">MSLFPYYIAQGLRSLRRTPVLTALMVLSIAIGIGAAMTTLTVMRLLSGDPLPGRSQHIFYPQVDALSTGKARRNPPDMLDYTSAMDLWRAGRGDRQALVNDSPVKLQAPETGQPPLMTTMLSTHADFFPMFAVPFAFGGPWTGEDDEGHARVAVISSDLNEKLFGGSNSVGRTLRIRDADVRIVGVLGPWRPSPQFHTLAGGNFSQGDTASFYGKAEDVMVPFQTGLEINDGHFFQFTCNAPPAVSGHLQNSDCVWLQLWVELDSAAKVADYRRFVTDYAAQQKALGRIPFPENARLLSLMEWLDYNRVVPRDVRLQSWLALAFLLICLFNTVGLLLAKFLRRGGEIGVRRALGASKRSIFVQCLTEAGLIGLAGGALGLLLTLLGLWAIRSQPVEYADLVHLDVSMFAATFALALAASIVAGLFPASRASRIAPAMQLKTL</sequence>
<keyword evidence="2" id="KW-1003">Cell membrane</keyword>
<protein>
    <submittedName>
        <fullName evidence="9">ABC transporter permease</fullName>
    </submittedName>
</protein>
<comment type="subcellular location">
    <subcellularLocation>
        <location evidence="1">Cell membrane</location>
        <topology evidence="1">Multi-pass membrane protein</topology>
    </subcellularLocation>
</comment>
<dbReference type="InterPro" id="IPR003838">
    <property type="entry name" value="ABC3_permease_C"/>
</dbReference>
<feature type="transmembrane region" description="Helical" evidence="6">
    <location>
        <begin position="319"/>
        <end position="338"/>
    </location>
</feature>
<dbReference type="Pfam" id="PF02687">
    <property type="entry name" value="FtsX"/>
    <property type="match status" value="1"/>
</dbReference>
<proteinExistence type="predicted"/>
<dbReference type="PANTHER" id="PTHR30572:SF18">
    <property type="entry name" value="ABC-TYPE MACROLIDE FAMILY EXPORT SYSTEM PERMEASE COMPONENT 2"/>
    <property type="match status" value="1"/>
</dbReference>
<feature type="domain" description="MacB-like periplasmic core" evidence="8">
    <location>
        <begin position="22"/>
        <end position="270"/>
    </location>
</feature>
<dbReference type="Pfam" id="PF12704">
    <property type="entry name" value="MacB_PCD"/>
    <property type="match status" value="1"/>
</dbReference>
<dbReference type="EMBL" id="FLTS01000001">
    <property type="protein sequence ID" value="SBV37971.1"/>
    <property type="molecule type" value="Genomic_DNA"/>
</dbReference>
<keyword evidence="5 6" id="KW-0472">Membrane</keyword>
<evidence type="ECO:0000256" key="2">
    <source>
        <dbReference type="ARBA" id="ARBA00022475"/>
    </source>
</evidence>
<evidence type="ECO:0000256" key="5">
    <source>
        <dbReference type="ARBA" id="ARBA00023136"/>
    </source>
</evidence>
<dbReference type="PANTHER" id="PTHR30572">
    <property type="entry name" value="MEMBRANE COMPONENT OF TRANSPORTER-RELATED"/>
    <property type="match status" value="1"/>
</dbReference>
<dbReference type="GO" id="GO:0022857">
    <property type="term" value="F:transmembrane transporter activity"/>
    <property type="evidence" value="ECO:0007669"/>
    <property type="project" value="TreeGrafter"/>
</dbReference>
<feature type="transmembrane region" description="Helical" evidence="6">
    <location>
        <begin position="359"/>
        <end position="385"/>
    </location>
</feature>
<evidence type="ECO:0000256" key="1">
    <source>
        <dbReference type="ARBA" id="ARBA00004651"/>
    </source>
</evidence>
<evidence type="ECO:0000259" key="8">
    <source>
        <dbReference type="Pfam" id="PF12704"/>
    </source>
</evidence>
<feature type="transmembrane region" description="Helical" evidence="6">
    <location>
        <begin position="20"/>
        <end position="46"/>
    </location>
</feature>
<dbReference type="InterPro" id="IPR050250">
    <property type="entry name" value="Macrolide_Exporter_MacB"/>
</dbReference>